<sequence>MTKEEWEKAWMNAYCIVCNPSPDGRTTTAHPMCLTTRTYVLDAEILRRVGLEAWVPREGDEPEGVAGREHPPPRGDNLASEPQESREEADELGKSSDEMSACSSQSEHEEKFEHEAQDSGSVSPASPGGSSNAGQSKPEPEIDEDSDDDDENEAPAERKKCRRCHTEYPVSLFKSGINSCNSCREKEKDARNNLKNAGRCTRCRQPLEPGFVGVRCLRCRERHNIWAKSHPKNKTNKGGHAADRTTPA</sequence>
<proteinExistence type="predicted"/>
<organism evidence="2 3">
    <name type="scientific">Cercophora samala</name>
    <dbReference type="NCBI Taxonomy" id="330535"/>
    <lineage>
        <taxon>Eukaryota</taxon>
        <taxon>Fungi</taxon>
        <taxon>Dikarya</taxon>
        <taxon>Ascomycota</taxon>
        <taxon>Pezizomycotina</taxon>
        <taxon>Sordariomycetes</taxon>
        <taxon>Sordariomycetidae</taxon>
        <taxon>Sordariales</taxon>
        <taxon>Lasiosphaeriaceae</taxon>
        <taxon>Cercophora</taxon>
    </lineage>
</organism>
<protein>
    <submittedName>
        <fullName evidence="2">Uncharacterized protein</fullName>
    </submittedName>
</protein>
<feature type="compositionally biased region" description="Acidic residues" evidence="1">
    <location>
        <begin position="141"/>
        <end position="154"/>
    </location>
</feature>
<feature type="compositionally biased region" description="Low complexity" evidence="1">
    <location>
        <begin position="119"/>
        <end position="136"/>
    </location>
</feature>
<dbReference type="InterPro" id="IPR036280">
    <property type="entry name" value="Multihaem_cyt_sf"/>
</dbReference>
<dbReference type="AlphaFoldDB" id="A0AA40D995"/>
<dbReference type="SUPFAM" id="SSF48695">
    <property type="entry name" value="Multiheme cytochromes"/>
    <property type="match status" value="1"/>
</dbReference>
<dbReference type="EMBL" id="JAULSY010000086">
    <property type="protein sequence ID" value="KAK0666528.1"/>
    <property type="molecule type" value="Genomic_DNA"/>
</dbReference>
<keyword evidence="3" id="KW-1185">Reference proteome</keyword>
<comment type="caution">
    <text evidence="2">The sequence shown here is derived from an EMBL/GenBank/DDBJ whole genome shotgun (WGS) entry which is preliminary data.</text>
</comment>
<feature type="compositionally biased region" description="Basic and acidic residues" evidence="1">
    <location>
        <begin position="83"/>
        <end position="97"/>
    </location>
</feature>
<accession>A0AA40D995</accession>
<dbReference type="Proteomes" id="UP001174997">
    <property type="component" value="Unassembled WGS sequence"/>
</dbReference>
<evidence type="ECO:0000313" key="2">
    <source>
        <dbReference type="EMBL" id="KAK0666528.1"/>
    </source>
</evidence>
<feature type="region of interest" description="Disordered" evidence="1">
    <location>
        <begin position="228"/>
        <end position="248"/>
    </location>
</feature>
<feature type="compositionally biased region" description="Basic and acidic residues" evidence="1">
    <location>
        <begin position="106"/>
        <end position="117"/>
    </location>
</feature>
<name>A0AA40D995_9PEZI</name>
<evidence type="ECO:0000256" key="1">
    <source>
        <dbReference type="SAM" id="MobiDB-lite"/>
    </source>
</evidence>
<evidence type="ECO:0000313" key="3">
    <source>
        <dbReference type="Proteomes" id="UP001174997"/>
    </source>
</evidence>
<reference evidence="2" key="1">
    <citation type="submission" date="2023-06" db="EMBL/GenBank/DDBJ databases">
        <title>Genome-scale phylogeny and comparative genomics of the fungal order Sordariales.</title>
        <authorList>
            <consortium name="Lawrence Berkeley National Laboratory"/>
            <person name="Hensen N."/>
            <person name="Bonometti L."/>
            <person name="Westerberg I."/>
            <person name="Brannstrom I.O."/>
            <person name="Guillou S."/>
            <person name="Cros-Aarteil S."/>
            <person name="Calhoun S."/>
            <person name="Haridas S."/>
            <person name="Kuo A."/>
            <person name="Mondo S."/>
            <person name="Pangilinan J."/>
            <person name="Riley R."/>
            <person name="Labutti K."/>
            <person name="Andreopoulos B."/>
            <person name="Lipzen A."/>
            <person name="Chen C."/>
            <person name="Yanf M."/>
            <person name="Daum C."/>
            <person name="Ng V."/>
            <person name="Clum A."/>
            <person name="Steindorff A."/>
            <person name="Ohm R."/>
            <person name="Martin F."/>
            <person name="Silar P."/>
            <person name="Natvig D."/>
            <person name="Lalanne C."/>
            <person name="Gautier V."/>
            <person name="Ament-Velasquez S.L."/>
            <person name="Kruys A."/>
            <person name="Hutchinson M.I."/>
            <person name="Powell A.J."/>
            <person name="Barry K."/>
            <person name="Miller A.N."/>
            <person name="Grigoriev I.V."/>
            <person name="Debuchy R."/>
            <person name="Gladieux P."/>
            <person name="Thoren M.H."/>
            <person name="Johannesson H."/>
        </authorList>
    </citation>
    <scope>NUCLEOTIDE SEQUENCE</scope>
    <source>
        <strain evidence="2">CBS 307.81</strain>
    </source>
</reference>
<feature type="region of interest" description="Disordered" evidence="1">
    <location>
        <begin position="57"/>
        <end position="160"/>
    </location>
</feature>
<gene>
    <name evidence="2" type="ORF">QBC41DRAFT_348706</name>
</gene>